<dbReference type="SUPFAM" id="SSF53633">
    <property type="entry name" value="Carbamate kinase-like"/>
    <property type="match status" value="1"/>
</dbReference>
<keyword evidence="2" id="KW-1185">Reference proteome</keyword>
<evidence type="ECO:0000313" key="2">
    <source>
        <dbReference type="Proteomes" id="UP001515500"/>
    </source>
</evidence>
<dbReference type="AlphaFoldDB" id="A0AB40B8U5"/>
<dbReference type="Gene3D" id="3.40.1160.10">
    <property type="entry name" value="Acetylglutamate kinase-like"/>
    <property type="match status" value="1"/>
</dbReference>
<sequence>MLLRLPPLYPTQPRTQALQAAFYVINAHTRKAVKMVLARKINKRLVAEINLVASASGLSRFKRVIMSSSESAVLGIVNDQVSRVDPSVLHSILADGHIPMIASVAADEAGKGYNVNTDIADGEPMVAVRFEKVAMPRM</sequence>
<keyword evidence="1" id="KW-0808">Transferase</keyword>
<gene>
    <name evidence="3" type="primary">LOC120260280</name>
</gene>
<proteinExistence type="predicted"/>
<dbReference type="GeneID" id="120260280"/>
<dbReference type="GO" id="GO:0009534">
    <property type="term" value="C:chloroplast thylakoid"/>
    <property type="evidence" value="ECO:0007669"/>
    <property type="project" value="TreeGrafter"/>
</dbReference>
<dbReference type="PANTHER" id="PTHR23342:SF0">
    <property type="entry name" value="N-ACETYLGLUTAMATE SYNTHASE, MITOCHONDRIAL"/>
    <property type="match status" value="1"/>
</dbReference>
<dbReference type="GO" id="GO:0003991">
    <property type="term" value="F:acetylglutamate kinase activity"/>
    <property type="evidence" value="ECO:0007669"/>
    <property type="project" value="TreeGrafter"/>
</dbReference>
<evidence type="ECO:0000313" key="3">
    <source>
        <dbReference type="RefSeq" id="XP_039123652.1"/>
    </source>
</evidence>
<dbReference type="GO" id="GO:0006526">
    <property type="term" value="P:L-arginine biosynthetic process"/>
    <property type="evidence" value="ECO:0007669"/>
    <property type="project" value="TreeGrafter"/>
</dbReference>
<dbReference type="InterPro" id="IPR036393">
    <property type="entry name" value="AceGlu_kinase-like_sf"/>
</dbReference>
<dbReference type="RefSeq" id="XP_039123652.1">
    <property type="nucleotide sequence ID" value="XM_039267718.1"/>
</dbReference>
<dbReference type="PANTHER" id="PTHR23342">
    <property type="entry name" value="N-ACETYLGLUTAMATE SYNTHASE"/>
    <property type="match status" value="1"/>
</dbReference>
<evidence type="ECO:0000256" key="1">
    <source>
        <dbReference type="ARBA" id="ARBA00022679"/>
    </source>
</evidence>
<organism evidence="2 3">
    <name type="scientific">Dioscorea cayennensis subsp. rotundata</name>
    <name type="common">White Guinea yam</name>
    <name type="synonym">Dioscorea rotundata</name>
    <dbReference type="NCBI Taxonomy" id="55577"/>
    <lineage>
        <taxon>Eukaryota</taxon>
        <taxon>Viridiplantae</taxon>
        <taxon>Streptophyta</taxon>
        <taxon>Embryophyta</taxon>
        <taxon>Tracheophyta</taxon>
        <taxon>Spermatophyta</taxon>
        <taxon>Magnoliopsida</taxon>
        <taxon>Liliopsida</taxon>
        <taxon>Dioscoreales</taxon>
        <taxon>Dioscoreaceae</taxon>
        <taxon>Dioscorea</taxon>
    </lineage>
</organism>
<accession>A0AB40B8U5</accession>
<reference evidence="3" key="1">
    <citation type="submission" date="2025-08" db="UniProtKB">
        <authorList>
            <consortium name="RefSeq"/>
        </authorList>
    </citation>
    <scope>IDENTIFICATION</scope>
</reference>
<name>A0AB40B8U5_DIOCR</name>
<dbReference type="Proteomes" id="UP001515500">
    <property type="component" value="Chromosome 5"/>
</dbReference>
<protein>
    <submittedName>
        <fullName evidence="3">Acetylglutamate kinase, chloroplastic-like</fullName>
    </submittedName>
</protein>